<dbReference type="Proteomes" id="UP000292052">
    <property type="component" value="Unassembled WGS sequence"/>
</dbReference>
<comment type="caution">
    <text evidence="1">The sequence shown here is derived from an EMBL/GenBank/DDBJ whole genome shotgun (WGS) entry which is preliminary data.</text>
</comment>
<evidence type="ECO:0000313" key="2">
    <source>
        <dbReference type="Proteomes" id="UP000292052"/>
    </source>
</evidence>
<keyword evidence="2" id="KW-1185">Reference proteome</keyword>
<reference evidence="1 2" key="1">
    <citation type="submission" date="2017-03" db="EMBL/GenBank/DDBJ databases">
        <title>Genome of the blue death feigning beetle - Asbolus verrucosus.</title>
        <authorList>
            <person name="Rider S.D."/>
        </authorList>
    </citation>
    <scope>NUCLEOTIDE SEQUENCE [LARGE SCALE GENOMIC DNA]</scope>
    <source>
        <strain evidence="1">Butters</strain>
        <tissue evidence="1">Head and leg muscle</tissue>
    </source>
</reference>
<name>A0A482WC38_ASBVE</name>
<organism evidence="1 2">
    <name type="scientific">Asbolus verrucosus</name>
    <name type="common">Desert ironclad beetle</name>
    <dbReference type="NCBI Taxonomy" id="1661398"/>
    <lineage>
        <taxon>Eukaryota</taxon>
        <taxon>Metazoa</taxon>
        <taxon>Ecdysozoa</taxon>
        <taxon>Arthropoda</taxon>
        <taxon>Hexapoda</taxon>
        <taxon>Insecta</taxon>
        <taxon>Pterygota</taxon>
        <taxon>Neoptera</taxon>
        <taxon>Endopterygota</taxon>
        <taxon>Coleoptera</taxon>
        <taxon>Polyphaga</taxon>
        <taxon>Cucujiformia</taxon>
        <taxon>Tenebrionidae</taxon>
        <taxon>Pimeliinae</taxon>
        <taxon>Asbolus</taxon>
    </lineage>
</organism>
<gene>
    <name evidence="1" type="ORF">BDFB_014333</name>
</gene>
<dbReference type="EMBL" id="QDEB01011580">
    <property type="protein sequence ID" value="RZC42033.1"/>
    <property type="molecule type" value="Genomic_DNA"/>
</dbReference>
<proteinExistence type="predicted"/>
<evidence type="ECO:0000313" key="1">
    <source>
        <dbReference type="EMBL" id="RZC42033.1"/>
    </source>
</evidence>
<feature type="non-terminal residue" evidence="1">
    <location>
        <position position="66"/>
    </location>
</feature>
<protein>
    <submittedName>
        <fullName evidence="1">Uncharacterized protein</fullName>
    </submittedName>
</protein>
<accession>A0A482WC38</accession>
<sequence length="66" mass="7479">MHNLGIGGWVEMVSFEACTFAGPQSLNSSSVMRRTQLQLERLKRASKMKNTILNIFFTINPQPSHQ</sequence>
<dbReference type="AlphaFoldDB" id="A0A482WC38"/>